<dbReference type="PANTHER" id="PTHR23295:SF6">
    <property type="entry name" value="NEOSIN, ISOFORM A"/>
    <property type="match status" value="1"/>
</dbReference>
<accession>A0A8J2JW03</accession>
<dbReference type="OrthoDB" id="10044938at2759"/>
<feature type="chain" id="PRO_5035167804" evidence="2">
    <location>
        <begin position="20"/>
        <end position="389"/>
    </location>
</feature>
<sequence length="389" mass="43247">MPSILIVLLLLSVLIFNSARRTHSIGQRQGILIKKLEESLRPSGAAQAILYATSLLPRVDPAIHELAVPGTEGPFTNTWKEVVFEKHREFGVYFELDYFTVSTMYSPGGGNYRGGGGGGGRVPDQWSGSRSPEDKRRYPSGPPVEPPPFRERGPGALFPSASDRDPRRDQFDGEPPRKRMTQNPPFVGAGGPGPGPYEKAPPPQDTPNDCEIIAIGNPAPNYVNLVESSIRSFSLKVDVMIPKPNVKISTFIENLAHRGTIFAVVIRPDNEAHKSVSVHVLRGPPKPEEHRNMPLPTAYALIQKCYADLRKKDIGPIPEHIKSLMRYMVDERSLTDQEYAMVIAFLQERRKRQAAFDSRIPYDSAGAMYNSEELQKRILSIFTGDSQAY</sequence>
<evidence type="ECO:0000256" key="1">
    <source>
        <dbReference type="SAM" id="MobiDB-lite"/>
    </source>
</evidence>
<dbReference type="Proteomes" id="UP000708208">
    <property type="component" value="Unassembled WGS sequence"/>
</dbReference>
<gene>
    <name evidence="3" type="ORF">AFUS01_LOCUS4982</name>
</gene>
<dbReference type="AlphaFoldDB" id="A0A8J2JW03"/>
<protein>
    <submittedName>
        <fullName evidence="3">Uncharacterized protein</fullName>
    </submittedName>
</protein>
<feature type="region of interest" description="Disordered" evidence="1">
    <location>
        <begin position="112"/>
        <end position="207"/>
    </location>
</feature>
<feature type="compositionally biased region" description="Pro residues" evidence="1">
    <location>
        <begin position="193"/>
        <end position="205"/>
    </location>
</feature>
<dbReference type="PANTHER" id="PTHR23295">
    <property type="entry name" value="NUCLEAR RECEPTOR COACTIVATOR 5-RELATED"/>
    <property type="match status" value="1"/>
</dbReference>
<feature type="compositionally biased region" description="Gly residues" evidence="1">
    <location>
        <begin position="112"/>
        <end position="121"/>
    </location>
</feature>
<feature type="signal peptide" evidence="2">
    <location>
        <begin position="1"/>
        <end position="19"/>
    </location>
</feature>
<evidence type="ECO:0000256" key="2">
    <source>
        <dbReference type="SAM" id="SignalP"/>
    </source>
</evidence>
<comment type="caution">
    <text evidence="3">The sequence shown here is derived from an EMBL/GenBank/DDBJ whole genome shotgun (WGS) entry which is preliminary data.</text>
</comment>
<proteinExistence type="predicted"/>
<keyword evidence="4" id="KW-1185">Reference proteome</keyword>
<organism evidence="3 4">
    <name type="scientific">Allacma fusca</name>
    <dbReference type="NCBI Taxonomy" id="39272"/>
    <lineage>
        <taxon>Eukaryota</taxon>
        <taxon>Metazoa</taxon>
        <taxon>Ecdysozoa</taxon>
        <taxon>Arthropoda</taxon>
        <taxon>Hexapoda</taxon>
        <taxon>Collembola</taxon>
        <taxon>Symphypleona</taxon>
        <taxon>Sminthuridae</taxon>
        <taxon>Allacma</taxon>
    </lineage>
</organism>
<evidence type="ECO:0000313" key="4">
    <source>
        <dbReference type="Proteomes" id="UP000708208"/>
    </source>
</evidence>
<dbReference type="InterPro" id="IPR052600">
    <property type="entry name" value="Nuc_rcpt_coact/corep"/>
</dbReference>
<evidence type="ECO:0000313" key="3">
    <source>
        <dbReference type="EMBL" id="CAG7710005.1"/>
    </source>
</evidence>
<dbReference type="EMBL" id="CAJVCH010031597">
    <property type="protein sequence ID" value="CAG7710005.1"/>
    <property type="molecule type" value="Genomic_DNA"/>
</dbReference>
<keyword evidence="2" id="KW-0732">Signal</keyword>
<reference evidence="3" key="1">
    <citation type="submission" date="2021-06" db="EMBL/GenBank/DDBJ databases">
        <authorList>
            <person name="Hodson N. C."/>
            <person name="Mongue J. A."/>
            <person name="Jaron S. K."/>
        </authorList>
    </citation>
    <scope>NUCLEOTIDE SEQUENCE</scope>
</reference>
<name>A0A8J2JW03_9HEXA</name>
<feature type="compositionally biased region" description="Basic and acidic residues" evidence="1">
    <location>
        <begin position="162"/>
        <end position="177"/>
    </location>
</feature>